<dbReference type="Proteomes" id="UP000029672">
    <property type="component" value="Chromosome"/>
</dbReference>
<dbReference type="CDD" id="cd19438">
    <property type="entry name" value="lipocalin_Blc-like"/>
    <property type="match status" value="1"/>
</dbReference>
<sequence>MKKIISIIGVIATLVLSGCVTKPENIHPVKNFQADKYLGKWYEIVRLDNSFEKGMTYVYAEYSLNPDGSIKVLNSGVTPSTGKRSYAEGVVKFVENRDTAFLKVSFFRPFYGAYIVFKLDDNYKYAYVAGDNQNYLWLLSRTKTVPDNVKQDFVVRAKNLGFDTDKLVWVKQ</sequence>
<dbReference type="InterPro" id="IPR022272">
    <property type="entry name" value="Lipocalin_CS"/>
</dbReference>
<dbReference type="InterPro" id="IPR022271">
    <property type="entry name" value="Lipocalin_ApoD"/>
</dbReference>
<dbReference type="STRING" id="1547445.LO80_07095"/>
<dbReference type="eggNOG" id="COG3040">
    <property type="taxonomic scope" value="Bacteria"/>
</dbReference>
<evidence type="ECO:0000313" key="6">
    <source>
        <dbReference type="Proteomes" id="UP000029672"/>
    </source>
</evidence>
<dbReference type="EMBL" id="CP009574">
    <property type="protein sequence ID" value="AIT09754.1"/>
    <property type="molecule type" value="Genomic_DNA"/>
</dbReference>
<keyword evidence="3" id="KW-0564">Palmitate</keyword>
<gene>
    <name evidence="5" type="ORF">LO80_07095</name>
</gene>
<reference evidence="5 6" key="1">
    <citation type="submission" date="2014-10" db="EMBL/GenBank/DDBJ databases">
        <title>Whole genome sequence of Francisella endociliophora strain FSC1006, isolated from a laboratory culture of the marine ciliate Euplotes raikovi.</title>
        <authorList>
            <person name="Granberg M."/>
            <person name="Backman S."/>
            <person name="Lundmark E."/>
            <person name="Nilsson E."/>
            <person name="Karlsson E."/>
            <person name="Thelaus J."/>
            <person name="Ohrman C."/>
            <person name="Larkeryd A."/>
            <person name="Stenberg P."/>
        </authorList>
    </citation>
    <scope>NUCLEOTIDE SEQUENCE [LARGE SCALE GENOMIC DNA]</scope>
    <source>
        <strain evidence="5 6">FSC1006</strain>
    </source>
</reference>
<dbReference type="PRINTS" id="PR01171">
    <property type="entry name" value="BCTLIPOCALIN"/>
</dbReference>
<dbReference type="InterPro" id="IPR047202">
    <property type="entry name" value="Lipocalin_Blc-like_dom"/>
</dbReference>
<comment type="subcellular location">
    <subcellularLocation>
        <location evidence="2">Cell outer membrane</location>
    </subcellularLocation>
</comment>
<evidence type="ECO:0000259" key="4">
    <source>
        <dbReference type="Pfam" id="PF08212"/>
    </source>
</evidence>
<dbReference type="OrthoDB" id="9793905at2"/>
<comment type="function">
    <text evidence="2">Involved in the storage or transport of lipids necessary for membrane maintenance under stressful conditions. Displays a binding preference for lysophospholipids.</text>
</comment>
<accession>A0A097EQA1</accession>
<dbReference type="GO" id="GO:0008289">
    <property type="term" value="F:lipid binding"/>
    <property type="evidence" value="ECO:0007669"/>
    <property type="project" value="UniProtKB-UniRule"/>
</dbReference>
<dbReference type="AlphaFoldDB" id="A0A097EQA1"/>
<feature type="domain" description="Lipocalin/cytosolic fatty-acid binding" evidence="4">
    <location>
        <begin position="34"/>
        <end position="172"/>
    </location>
</feature>
<keyword evidence="2" id="KW-0472">Membrane</keyword>
<dbReference type="GO" id="GO:0006950">
    <property type="term" value="P:response to stress"/>
    <property type="evidence" value="ECO:0007669"/>
    <property type="project" value="UniProtKB-ARBA"/>
</dbReference>
<keyword evidence="2 3" id="KW-0449">Lipoprotein</keyword>
<comment type="subunit">
    <text evidence="2">Homodimer.</text>
</comment>
<dbReference type="PIRSF" id="PIRSF036893">
    <property type="entry name" value="Lipocalin_ApoD"/>
    <property type="match status" value="1"/>
</dbReference>
<dbReference type="InterPro" id="IPR012674">
    <property type="entry name" value="Calycin"/>
</dbReference>
<dbReference type="InterPro" id="IPR000566">
    <property type="entry name" value="Lipocln_cytosolic_FA-bd_dom"/>
</dbReference>
<organism evidence="5 6">
    <name type="scientific">Candidatus Francisella endociliophora</name>
    <dbReference type="NCBI Taxonomy" id="653937"/>
    <lineage>
        <taxon>Bacteria</taxon>
        <taxon>Pseudomonadati</taxon>
        <taxon>Pseudomonadota</taxon>
        <taxon>Gammaproteobacteria</taxon>
        <taxon>Thiotrichales</taxon>
        <taxon>Francisellaceae</taxon>
        <taxon>Francisella</taxon>
    </lineage>
</organism>
<dbReference type="SUPFAM" id="SSF50814">
    <property type="entry name" value="Lipocalins"/>
    <property type="match status" value="1"/>
</dbReference>
<keyword evidence="2" id="KW-0446">Lipid-binding</keyword>
<dbReference type="Gene3D" id="2.40.128.20">
    <property type="match status" value="1"/>
</dbReference>
<dbReference type="HOGENOM" id="CLU_068449_3_0_6"/>
<dbReference type="Pfam" id="PF08212">
    <property type="entry name" value="Lipocalin_2"/>
    <property type="match status" value="1"/>
</dbReference>
<dbReference type="PROSITE" id="PS51257">
    <property type="entry name" value="PROKAR_LIPOPROTEIN"/>
    <property type="match status" value="1"/>
</dbReference>
<protein>
    <recommendedName>
        <fullName evidence="2">Outer membrane lipoprotein Blc</fullName>
    </recommendedName>
</protein>
<comment type="similarity">
    <text evidence="1 2">Belongs to the calycin superfamily. Lipocalin family.</text>
</comment>
<dbReference type="PANTHER" id="PTHR10612:SF34">
    <property type="entry name" value="APOLIPOPROTEIN D"/>
    <property type="match status" value="1"/>
</dbReference>
<evidence type="ECO:0000256" key="1">
    <source>
        <dbReference type="ARBA" id="ARBA00006889"/>
    </source>
</evidence>
<proteinExistence type="inferred from homology"/>
<dbReference type="InterPro" id="IPR002446">
    <property type="entry name" value="Lipocalin_bac"/>
</dbReference>
<keyword evidence="2" id="KW-0998">Cell outer membrane</keyword>
<feature type="lipid moiety-binding region" description="S-diacylglycerol cysteine" evidence="3">
    <location>
        <position position="19"/>
    </location>
</feature>
<evidence type="ECO:0000313" key="5">
    <source>
        <dbReference type="EMBL" id="AIT09754.1"/>
    </source>
</evidence>
<keyword evidence="6" id="KW-1185">Reference proteome</keyword>
<name>A0A097EQA1_9GAMM</name>
<dbReference type="PROSITE" id="PS00213">
    <property type="entry name" value="LIPOCALIN"/>
    <property type="match status" value="1"/>
</dbReference>
<evidence type="ECO:0000256" key="2">
    <source>
        <dbReference type="PIRNR" id="PIRNR036893"/>
    </source>
</evidence>
<dbReference type="PANTHER" id="PTHR10612">
    <property type="entry name" value="APOLIPOPROTEIN D"/>
    <property type="match status" value="1"/>
</dbReference>
<evidence type="ECO:0000256" key="3">
    <source>
        <dbReference type="PIRSR" id="PIRSR036893-52"/>
    </source>
</evidence>
<dbReference type="RefSeq" id="WP_040009975.1">
    <property type="nucleotide sequence ID" value="NZ_CP009574.1"/>
</dbReference>
<dbReference type="GO" id="GO:0009279">
    <property type="term" value="C:cell outer membrane"/>
    <property type="evidence" value="ECO:0007669"/>
    <property type="project" value="UniProtKB-SubCell"/>
</dbReference>
<dbReference type="KEGG" id="frf:LO80_07095"/>